<feature type="compositionally biased region" description="Low complexity" evidence="1">
    <location>
        <begin position="35"/>
        <end position="55"/>
    </location>
</feature>
<gene>
    <name evidence="2" type="ORF">DY78_GL003207</name>
</gene>
<feature type="compositionally biased region" description="Basic residues" evidence="1">
    <location>
        <begin position="56"/>
        <end position="66"/>
    </location>
</feature>
<evidence type="ECO:0000256" key="1">
    <source>
        <dbReference type="SAM" id="MobiDB-lite"/>
    </source>
</evidence>
<dbReference type="EMBL" id="AYGX02000079">
    <property type="protein sequence ID" value="KRO27459.1"/>
    <property type="molecule type" value="Genomic_DNA"/>
</dbReference>
<feature type="region of interest" description="Disordered" evidence="1">
    <location>
        <begin position="35"/>
        <end position="131"/>
    </location>
</feature>
<dbReference type="RefSeq" id="WP_024624437.1">
    <property type="nucleotide sequence ID" value="NZ_AYGX02000079.1"/>
</dbReference>
<name>A0A0R2NU92_9LACO</name>
<accession>A0A0R2NU92</accession>
<evidence type="ECO:0008006" key="4">
    <source>
        <dbReference type="Google" id="ProtNLM"/>
    </source>
</evidence>
<evidence type="ECO:0000313" key="2">
    <source>
        <dbReference type="EMBL" id="KRO27459.1"/>
    </source>
</evidence>
<protein>
    <recommendedName>
        <fullName evidence="4">Extracellular protein</fullName>
    </recommendedName>
</protein>
<proteinExistence type="predicted"/>
<sequence length="225" mass="23682">MKKTIITTSLLVGIAVLGGGYYFWPRNTQSTSSATQAMSESVASQQTSHSSTAKSAAKKATTKHAAKAASTTGTATSTTSAAVSSSQRSAKSSQASSHQAELAGTTSVSGTSSSRSSSSSSSSTEAPVNDHSKVKAATNLTTDQVNNWVFEQVAPKYQVSVTKNDFLFNQATHNDGLVYVEVYENMNDEVSHLVGRYRIDSHGALEQQQINQGADVWAVVSAAYK</sequence>
<dbReference type="AlphaFoldDB" id="A0A0R2NU92"/>
<keyword evidence="3" id="KW-1185">Reference proteome</keyword>
<comment type="caution">
    <text evidence="2">The sequence shown here is derived from an EMBL/GenBank/DDBJ whole genome shotgun (WGS) entry which is preliminary data.</text>
</comment>
<organism evidence="2 3">
    <name type="scientific">Lactiplantibacillus fabifermentans DSM 21115</name>
    <dbReference type="NCBI Taxonomy" id="1413187"/>
    <lineage>
        <taxon>Bacteria</taxon>
        <taxon>Bacillati</taxon>
        <taxon>Bacillota</taxon>
        <taxon>Bacilli</taxon>
        <taxon>Lactobacillales</taxon>
        <taxon>Lactobacillaceae</taxon>
        <taxon>Lactiplantibacillus</taxon>
    </lineage>
</organism>
<evidence type="ECO:0000313" key="3">
    <source>
        <dbReference type="Proteomes" id="UP000050920"/>
    </source>
</evidence>
<reference evidence="2 3" key="1">
    <citation type="journal article" date="2015" name="Genome Announc.">
        <title>Expanding the biotechnology potential of lactobacilli through comparative genomics of 213 strains and associated genera.</title>
        <authorList>
            <person name="Sun Z."/>
            <person name="Harris H.M."/>
            <person name="McCann A."/>
            <person name="Guo C."/>
            <person name="Argimon S."/>
            <person name="Zhang W."/>
            <person name="Yang X."/>
            <person name="Jeffery I.B."/>
            <person name="Cooney J.C."/>
            <person name="Kagawa T.F."/>
            <person name="Liu W."/>
            <person name="Song Y."/>
            <person name="Salvetti E."/>
            <person name="Wrobel A."/>
            <person name="Rasinkangas P."/>
            <person name="Parkhill J."/>
            <person name="Rea M.C."/>
            <person name="O'Sullivan O."/>
            <person name="Ritari J."/>
            <person name="Douillard F.P."/>
            <person name="Paul Ross R."/>
            <person name="Yang R."/>
            <person name="Briner A.E."/>
            <person name="Felis G.E."/>
            <person name="de Vos W.M."/>
            <person name="Barrangou R."/>
            <person name="Klaenhammer T.R."/>
            <person name="Caufield P.W."/>
            <person name="Cui Y."/>
            <person name="Zhang H."/>
            <person name="O'Toole P.W."/>
        </authorList>
    </citation>
    <scope>NUCLEOTIDE SEQUENCE [LARGE SCALE GENOMIC DNA]</scope>
    <source>
        <strain evidence="2 3">DSM 21115</strain>
    </source>
</reference>
<dbReference type="Proteomes" id="UP000050920">
    <property type="component" value="Unassembled WGS sequence"/>
</dbReference>
<feature type="compositionally biased region" description="Low complexity" evidence="1">
    <location>
        <begin position="67"/>
        <end position="124"/>
    </location>
</feature>